<dbReference type="Proteomes" id="UP001172101">
    <property type="component" value="Unassembled WGS sequence"/>
</dbReference>
<proteinExistence type="predicted"/>
<gene>
    <name evidence="1" type="ORF">B0T26DRAFT_696742</name>
</gene>
<accession>A0AA40E7M6</accession>
<evidence type="ECO:0000313" key="1">
    <source>
        <dbReference type="EMBL" id="KAK0728077.1"/>
    </source>
</evidence>
<comment type="caution">
    <text evidence="1">The sequence shown here is derived from an EMBL/GenBank/DDBJ whole genome shotgun (WGS) entry which is preliminary data.</text>
</comment>
<dbReference type="AlphaFoldDB" id="A0AA40E7M6"/>
<protein>
    <submittedName>
        <fullName evidence="1">Uncharacterized protein</fullName>
    </submittedName>
</protein>
<dbReference type="EMBL" id="JAUIRO010000002">
    <property type="protein sequence ID" value="KAK0728077.1"/>
    <property type="molecule type" value="Genomic_DNA"/>
</dbReference>
<keyword evidence="2" id="KW-1185">Reference proteome</keyword>
<dbReference type="RefSeq" id="XP_060300932.1">
    <property type="nucleotide sequence ID" value="XM_060441359.1"/>
</dbReference>
<reference evidence="1" key="1">
    <citation type="submission" date="2023-06" db="EMBL/GenBank/DDBJ databases">
        <title>Genome-scale phylogeny and comparative genomics of the fungal order Sordariales.</title>
        <authorList>
            <consortium name="Lawrence Berkeley National Laboratory"/>
            <person name="Hensen N."/>
            <person name="Bonometti L."/>
            <person name="Westerberg I."/>
            <person name="Brannstrom I.O."/>
            <person name="Guillou S."/>
            <person name="Cros-Aarteil S."/>
            <person name="Calhoun S."/>
            <person name="Haridas S."/>
            <person name="Kuo A."/>
            <person name="Mondo S."/>
            <person name="Pangilinan J."/>
            <person name="Riley R."/>
            <person name="LaButti K."/>
            <person name="Andreopoulos B."/>
            <person name="Lipzen A."/>
            <person name="Chen C."/>
            <person name="Yanf M."/>
            <person name="Daum C."/>
            <person name="Ng V."/>
            <person name="Clum A."/>
            <person name="Steindorff A."/>
            <person name="Ohm R."/>
            <person name="Martin F."/>
            <person name="Silar P."/>
            <person name="Natvig D."/>
            <person name="Lalanne C."/>
            <person name="Gautier V."/>
            <person name="Ament-velasquez S.L."/>
            <person name="Kruys A."/>
            <person name="Hutchinson M.I."/>
            <person name="Powell A.J."/>
            <person name="Barry K."/>
            <person name="Miller A.N."/>
            <person name="Grigoriev I.V."/>
            <person name="Debuchy R."/>
            <person name="Gladieux P."/>
            <person name="Thoren M.H."/>
            <person name="Johannesson H."/>
        </authorList>
    </citation>
    <scope>NUCLEOTIDE SEQUENCE</scope>
    <source>
        <strain evidence="1">SMH2392-1A</strain>
    </source>
</reference>
<name>A0AA40E7M6_9PEZI</name>
<dbReference type="GeneID" id="85324629"/>
<sequence length="80" mass="9792">MHFFHLYREQIKEKDLVIPDDRLTERECNIIALLSARRRANFYLQLKSEFFNITGRRVPAQYLKYKFDEKKSIIKNRDGR</sequence>
<evidence type="ECO:0000313" key="2">
    <source>
        <dbReference type="Proteomes" id="UP001172101"/>
    </source>
</evidence>
<organism evidence="1 2">
    <name type="scientific">Lasiosphaeria miniovina</name>
    <dbReference type="NCBI Taxonomy" id="1954250"/>
    <lineage>
        <taxon>Eukaryota</taxon>
        <taxon>Fungi</taxon>
        <taxon>Dikarya</taxon>
        <taxon>Ascomycota</taxon>
        <taxon>Pezizomycotina</taxon>
        <taxon>Sordariomycetes</taxon>
        <taxon>Sordariomycetidae</taxon>
        <taxon>Sordariales</taxon>
        <taxon>Lasiosphaeriaceae</taxon>
        <taxon>Lasiosphaeria</taxon>
    </lineage>
</organism>